<feature type="compositionally biased region" description="Low complexity" evidence="1">
    <location>
        <begin position="364"/>
        <end position="387"/>
    </location>
</feature>
<organism evidence="3 4">
    <name type="scientific">Providencia phage PSTCR5</name>
    <dbReference type="NCBI Taxonomy" id="2783547"/>
    <lineage>
        <taxon>Viruses</taxon>
        <taxon>Duplodnaviria</taxon>
        <taxon>Heunggongvirae</taxon>
        <taxon>Uroviricota</taxon>
        <taxon>Caudoviricetes</taxon>
        <taxon>Demerecviridae</taxon>
        <taxon>Priunavirus</taxon>
        <taxon>Priunavirus PSTCR5</taxon>
    </lineage>
</organism>
<dbReference type="InterPro" id="IPR058008">
    <property type="entry name" value="Gp26_C"/>
</dbReference>
<feature type="region of interest" description="Disordered" evidence="1">
    <location>
        <begin position="248"/>
        <end position="403"/>
    </location>
</feature>
<feature type="compositionally biased region" description="Basic and acidic residues" evidence="1">
    <location>
        <begin position="388"/>
        <end position="397"/>
    </location>
</feature>
<dbReference type="PANTHER" id="PTHR15109">
    <property type="entry name" value="AGAP004327-PA"/>
    <property type="match status" value="1"/>
</dbReference>
<feature type="compositionally biased region" description="Polar residues" evidence="1">
    <location>
        <begin position="197"/>
        <end position="210"/>
    </location>
</feature>
<dbReference type="PANTHER" id="PTHR15109:SF4">
    <property type="entry name" value="FAM193 C-TERMINAL DOMAIN-CONTAINING PROTEIN"/>
    <property type="match status" value="1"/>
</dbReference>
<feature type="region of interest" description="Disordered" evidence="1">
    <location>
        <begin position="55"/>
        <end position="227"/>
    </location>
</feature>
<dbReference type="RefSeq" id="YP_010113910.1">
    <property type="nucleotide sequence ID" value="NC_055910.1"/>
</dbReference>
<dbReference type="InterPro" id="IPR029717">
    <property type="entry name" value="FAM193"/>
</dbReference>
<dbReference type="Proteomes" id="UP000663042">
    <property type="component" value="Segment"/>
</dbReference>
<evidence type="ECO:0000259" key="2">
    <source>
        <dbReference type="Pfam" id="PF25670"/>
    </source>
</evidence>
<feature type="compositionally biased region" description="Polar residues" evidence="1">
    <location>
        <begin position="55"/>
        <end position="65"/>
    </location>
</feature>
<dbReference type="GeneID" id="65132470"/>
<feature type="domain" description="Phage tail protein C-terminal" evidence="2">
    <location>
        <begin position="761"/>
        <end position="901"/>
    </location>
</feature>
<feature type="compositionally biased region" description="Low complexity" evidence="1">
    <location>
        <begin position="73"/>
        <end position="86"/>
    </location>
</feature>
<keyword evidence="4" id="KW-1185">Reference proteome</keyword>
<name>A0A873WHS1_9CAUD</name>
<feature type="compositionally biased region" description="Low complexity" evidence="1">
    <location>
        <begin position="257"/>
        <end position="277"/>
    </location>
</feature>
<feature type="compositionally biased region" description="Low complexity" evidence="1">
    <location>
        <begin position="98"/>
        <end position="107"/>
    </location>
</feature>
<evidence type="ECO:0000256" key="1">
    <source>
        <dbReference type="SAM" id="MobiDB-lite"/>
    </source>
</evidence>
<accession>A0A873WHS1</accession>
<reference evidence="3 4" key="1">
    <citation type="submission" date="2020-10" db="EMBL/GenBank/DDBJ databases">
        <title>Novel bacteriophages targeting Providencia spp. as potential agents for phage therapy.</title>
        <authorList>
            <person name="Rakov C."/>
            <person name="Alkalay-Oren S."/>
            <person name="Coppenhagen-Glazer S."/>
            <person name="Hazan R."/>
        </authorList>
    </citation>
    <scope>NUCLEOTIDE SEQUENCE [LARGE SCALE GENOMIC DNA]</scope>
</reference>
<dbReference type="KEGG" id="vg:65132470"/>
<dbReference type="EMBL" id="MW057857">
    <property type="protein sequence ID" value="QPB12123.1"/>
    <property type="molecule type" value="Genomic_DNA"/>
</dbReference>
<feature type="region of interest" description="Disordered" evidence="1">
    <location>
        <begin position="939"/>
        <end position="961"/>
    </location>
</feature>
<evidence type="ECO:0000313" key="4">
    <source>
        <dbReference type="Proteomes" id="UP000663042"/>
    </source>
</evidence>
<protein>
    <recommendedName>
        <fullName evidence="2">Phage tail protein C-terminal domain-containing protein</fullName>
    </recommendedName>
</protein>
<feature type="compositionally biased region" description="Polar residues" evidence="1">
    <location>
        <begin position="293"/>
        <end position="307"/>
    </location>
</feature>
<dbReference type="Pfam" id="PF25670">
    <property type="entry name" value="Phage_tail_C_2"/>
    <property type="match status" value="1"/>
</dbReference>
<proteinExistence type="predicted"/>
<feature type="compositionally biased region" description="Low complexity" evidence="1">
    <location>
        <begin position="211"/>
        <end position="227"/>
    </location>
</feature>
<feature type="compositionally biased region" description="Low complexity" evidence="1">
    <location>
        <begin position="321"/>
        <end position="340"/>
    </location>
</feature>
<sequence length="961" mass="102031">MEQDNVYTRITVTKASDKDNSINAGQYPSFVVNLSNSITGVSSVDLGDAITRSENAANAAKTSQTEAKKSENAAKASADASATSLANIKDSEAKAKASADAAKTSETNAKASETKAKTSETNAKASETKAATSAQAAADSAGSVSDEAAQAAASASAAKTSENAAKASQTAAATSEVNSANSAGAAKDSASKAKVSETNAKTSETNAKTSETNAKTSETNAAASAKAAADVAESISDEVAQTAANAIAAKKSEDAAKASQTAAAASEVNSAASAEAAKGSETNAKASEDAAKTSETNAKTSETNAKTSETEADRYQALATSMANASRSSAGNSATSANNSRIYERSAETYASTAKEAQEEAAKSQEAAKISETNSAESAAASASSAAEAKRSEDAAKEAAMGLPTIENTDKRYPKVRIHIPNGTDILEFFKTAKTGFYFSTKDVVNGFGDDTNYIWTNGRDDITSSSAETTYGVLTAYTYNGYIFMKVLNKGFWNGTRDVVVTASGGTTFEDLVVQKSSANRLKMVTGATQRENRISFHDGLSTLDGNMSAFIGFPGGSTRFFISNEKNSTAIEISDQAYFQKGNNRSMITTELSLGGTSFFPRGVVAWNSTPPAYNAGSGMYKMGQGADDATIINFSAQDDKMYAGALQFRFIRSHLGSLKYRIAGFNSTDFPMGWLDIVTQIQGKQYYRDDNAFFGAGTQTDAIKFGMPNTGVMIQAKFAENRKGQLFLGEDGSIKTRWVAEVGKGGDIAWVDVLDSNNTTRDPNGFIKIASPVVKVFKDSCTTNKESEGVTFEKLGVGHYVIHGTLGFNSDGGWGIRGGVVVPKDENDQPLLWVNTKILPNGDIEIKTYHRQHDNVPEQFQNTRIKEIEGDTITYYTDGEAADIPDNTWLDVRVQMPEDSIYSRKLLATRLENEKIEEERLAALEAERIEALEGIEQTEKQIQEDGWTVPPRVEEPTE</sequence>
<evidence type="ECO:0000313" key="3">
    <source>
        <dbReference type="EMBL" id="QPB12123.1"/>
    </source>
</evidence>
<feature type="compositionally biased region" description="Low complexity" evidence="1">
    <location>
        <begin position="123"/>
        <end position="188"/>
    </location>
</feature>